<protein>
    <submittedName>
        <fullName evidence="2">Divalent-cation tolerance protein CutA</fullName>
    </submittedName>
</protein>
<gene>
    <name evidence="2" type="ORF">NFI88_05660</name>
</gene>
<dbReference type="InterPro" id="IPR004323">
    <property type="entry name" value="Ion_tolerance_CutA"/>
</dbReference>
<dbReference type="SUPFAM" id="SSF54913">
    <property type="entry name" value="GlnB-like"/>
    <property type="match status" value="1"/>
</dbReference>
<evidence type="ECO:0000313" key="3">
    <source>
        <dbReference type="Proteomes" id="UP001524547"/>
    </source>
</evidence>
<dbReference type="Proteomes" id="UP001524547">
    <property type="component" value="Unassembled WGS sequence"/>
</dbReference>
<dbReference type="Gene3D" id="3.30.70.120">
    <property type="match status" value="1"/>
</dbReference>
<dbReference type="EMBL" id="JAMZEJ010000003">
    <property type="protein sequence ID" value="MCQ8240329.1"/>
    <property type="molecule type" value="Genomic_DNA"/>
</dbReference>
<name>A0ABT1VXB0_9PROT</name>
<sequence length="112" mass="12481">MTRSDIETSAAVLVTTATADEHAAEQIAAALLDRRLAACVQILPVRSRYRWKNVVETAEEWRLEIKTMRDRVPAIATLLDRLHPYELPELLVLPVLDGSAAFLAWIDENASG</sequence>
<dbReference type="PANTHER" id="PTHR23419:SF8">
    <property type="entry name" value="FI09726P"/>
    <property type="match status" value="1"/>
</dbReference>
<dbReference type="RefSeq" id="WP_422919059.1">
    <property type="nucleotide sequence ID" value="NZ_JAMZEJ010000003.1"/>
</dbReference>
<evidence type="ECO:0000313" key="2">
    <source>
        <dbReference type="EMBL" id="MCQ8240329.1"/>
    </source>
</evidence>
<comment type="similarity">
    <text evidence="1">Belongs to the CutA family.</text>
</comment>
<accession>A0ABT1VXB0</accession>
<organism evidence="2 3">
    <name type="scientific">Rhizosaccharibacter radicis</name>
    <dbReference type="NCBI Taxonomy" id="2782605"/>
    <lineage>
        <taxon>Bacteria</taxon>
        <taxon>Pseudomonadati</taxon>
        <taxon>Pseudomonadota</taxon>
        <taxon>Alphaproteobacteria</taxon>
        <taxon>Acetobacterales</taxon>
        <taxon>Acetobacteraceae</taxon>
        <taxon>Rhizosaccharibacter</taxon>
    </lineage>
</organism>
<keyword evidence="3" id="KW-1185">Reference proteome</keyword>
<dbReference type="Pfam" id="PF03091">
    <property type="entry name" value="CutA1"/>
    <property type="match status" value="1"/>
</dbReference>
<dbReference type="InterPro" id="IPR015867">
    <property type="entry name" value="N-reg_PII/ATP_PRibTrfase_C"/>
</dbReference>
<reference evidence="2 3" key="1">
    <citation type="submission" date="2022-06" db="EMBL/GenBank/DDBJ databases">
        <title>Rhizosaccharibacter gen. nov. sp. nov. KSS12, endophytic bacteria isolated from sugarcane.</title>
        <authorList>
            <person name="Pitiwittayakul N."/>
        </authorList>
    </citation>
    <scope>NUCLEOTIDE SEQUENCE [LARGE SCALE GENOMIC DNA]</scope>
    <source>
        <strain evidence="2 3">KSS12</strain>
    </source>
</reference>
<comment type="caution">
    <text evidence="2">The sequence shown here is derived from an EMBL/GenBank/DDBJ whole genome shotgun (WGS) entry which is preliminary data.</text>
</comment>
<dbReference type="InterPro" id="IPR011322">
    <property type="entry name" value="N-reg_PII-like_a/b"/>
</dbReference>
<proteinExistence type="inferred from homology"/>
<dbReference type="PANTHER" id="PTHR23419">
    <property type="entry name" value="DIVALENT CATION TOLERANCE CUTA-RELATED"/>
    <property type="match status" value="1"/>
</dbReference>
<evidence type="ECO:0000256" key="1">
    <source>
        <dbReference type="ARBA" id="ARBA00010169"/>
    </source>
</evidence>